<sequence length="101" mass="10856">MAAGVEVLLRCVFQGSITFSDADIERRPYHRNCGCALHGSLCSSKVSAASHCGNKVSYQLQRSPSSGRLAVGGSVLMQPSPATGNLVLPLRSKSEEWCFER</sequence>
<dbReference type="AlphaFoldDB" id="A0A9D5DEG3"/>
<accession>A0A9D5DEG3</accession>
<protein>
    <submittedName>
        <fullName evidence="1">Uncharacterized protein</fullName>
    </submittedName>
</protein>
<dbReference type="Proteomes" id="UP001085076">
    <property type="component" value="Miscellaneous, Linkage group lg01"/>
</dbReference>
<name>A0A9D5DEG3_9LILI</name>
<evidence type="ECO:0000313" key="2">
    <source>
        <dbReference type="Proteomes" id="UP001085076"/>
    </source>
</evidence>
<dbReference type="PANTHER" id="PTHR35121:SF2">
    <property type="entry name" value="SWIM-TYPE DOMAIN-CONTAINING PROTEIN"/>
    <property type="match status" value="1"/>
</dbReference>
<dbReference type="OrthoDB" id="1696465at2759"/>
<organism evidence="1 2">
    <name type="scientific">Dioscorea zingiberensis</name>
    <dbReference type="NCBI Taxonomy" id="325984"/>
    <lineage>
        <taxon>Eukaryota</taxon>
        <taxon>Viridiplantae</taxon>
        <taxon>Streptophyta</taxon>
        <taxon>Embryophyta</taxon>
        <taxon>Tracheophyta</taxon>
        <taxon>Spermatophyta</taxon>
        <taxon>Magnoliopsida</taxon>
        <taxon>Liliopsida</taxon>
        <taxon>Dioscoreales</taxon>
        <taxon>Dioscoreaceae</taxon>
        <taxon>Dioscorea</taxon>
    </lineage>
</organism>
<evidence type="ECO:0000313" key="1">
    <source>
        <dbReference type="EMBL" id="KAJ0989528.1"/>
    </source>
</evidence>
<comment type="caution">
    <text evidence="1">The sequence shown here is derived from an EMBL/GenBank/DDBJ whole genome shotgun (WGS) entry which is preliminary data.</text>
</comment>
<dbReference type="EMBL" id="JAGGNH010000001">
    <property type="protein sequence ID" value="KAJ0989528.1"/>
    <property type="molecule type" value="Genomic_DNA"/>
</dbReference>
<dbReference type="PANTHER" id="PTHR35121">
    <property type="entry name" value="HOMEODOMAIN PROTEIN 8, PUTATIVE-RELATED"/>
    <property type="match status" value="1"/>
</dbReference>
<reference evidence="1" key="1">
    <citation type="submission" date="2021-03" db="EMBL/GenBank/DDBJ databases">
        <authorList>
            <person name="Li Z."/>
            <person name="Yang C."/>
        </authorList>
    </citation>
    <scope>NUCLEOTIDE SEQUENCE</scope>
    <source>
        <strain evidence="1">Dzin_1.0</strain>
        <tissue evidence="1">Leaf</tissue>
    </source>
</reference>
<gene>
    <name evidence="1" type="ORF">J5N97_007884</name>
</gene>
<reference evidence="1" key="2">
    <citation type="journal article" date="2022" name="Hortic Res">
        <title>The genome of Dioscorea zingiberensis sheds light on the biosynthesis, origin and evolution of the medicinally important diosgenin saponins.</title>
        <authorList>
            <person name="Li Y."/>
            <person name="Tan C."/>
            <person name="Li Z."/>
            <person name="Guo J."/>
            <person name="Li S."/>
            <person name="Chen X."/>
            <person name="Wang C."/>
            <person name="Dai X."/>
            <person name="Yang H."/>
            <person name="Song W."/>
            <person name="Hou L."/>
            <person name="Xu J."/>
            <person name="Tong Z."/>
            <person name="Xu A."/>
            <person name="Yuan X."/>
            <person name="Wang W."/>
            <person name="Yang Q."/>
            <person name="Chen L."/>
            <person name="Sun Z."/>
            <person name="Wang K."/>
            <person name="Pan B."/>
            <person name="Chen J."/>
            <person name="Bao Y."/>
            <person name="Liu F."/>
            <person name="Qi X."/>
            <person name="Gang D.R."/>
            <person name="Wen J."/>
            <person name="Li J."/>
        </authorList>
    </citation>
    <scope>NUCLEOTIDE SEQUENCE</scope>
    <source>
        <strain evidence="1">Dzin_1.0</strain>
    </source>
</reference>
<keyword evidence="2" id="KW-1185">Reference proteome</keyword>
<proteinExistence type="predicted"/>